<organism evidence="3 4">
    <name type="scientific">Candidatus Blautia merdavium</name>
    <dbReference type="NCBI Taxonomy" id="2838494"/>
    <lineage>
        <taxon>Bacteria</taxon>
        <taxon>Bacillati</taxon>
        <taxon>Bacillota</taxon>
        <taxon>Clostridia</taxon>
        <taxon>Lachnospirales</taxon>
        <taxon>Lachnospiraceae</taxon>
        <taxon>Blautia</taxon>
    </lineage>
</organism>
<dbReference type="AlphaFoldDB" id="A0A9D2PP91"/>
<evidence type="ECO:0000256" key="1">
    <source>
        <dbReference type="ARBA" id="ARBA00022801"/>
    </source>
</evidence>
<reference evidence="3" key="1">
    <citation type="journal article" date="2021" name="PeerJ">
        <title>Extensive microbial diversity within the chicken gut microbiome revealed by metagenomics and culture.</title>
        <authorList>
            <person name="Gilroy R."/>
            <person name="Ravi A."/>
            <person name="Getino M."/>
            <person name="Pursley I."/>
            <person name="Horton D.L."/>
            <person name="Alikhan N.F."/>
            <person name="Baker D."/>
            <person name="Gharbi K."/>
            <person name="Hall N."/>
            <person name="Watson M."/>
            <person name="Adriaenssens E.M."/>
            <person name="Foster-Nyarko E."/>
            <person name="Jarju S."/>
            <person name="Secka A."/>
            <person name="Antonio M."/>
            <person name="Oren A."/>
            <person name="Chaudhuri R.R."/>
            <person name="La Ragione R."/>
            <person name="Hildebrand F."/>
            <person name="Pallen M.J."/>
        </authorList>
    </citation>
    <scope>NUCLEOTIDE SEQUENCE</scope>
    <source>
        <strain evidence="3">ChiBcec2-3848</strain>
    </source>
</reference>
<protein>
    <submittedName>
        <fullName evidence="3">DNA repair exonuclease</fullName>
    </submittedName>
</protein>
<dbReference type="Proteomes" id="UP000823886">
    <property type="component" value="Unassembled WGS sequence"/>
</dbReference>
<dbReference type="Gene3D" id="3.60.21.10">
    <property type="match status" value="1"/>
</dbReference>
<evidence type="ECO:0000313" key="4">
    <source>
        <dbReference type="Proteomes" id="UP000823886"/>
    </source>
</evidence>
<dbReference type="InterPro" id="IPR050535">
    <property type="entry name" value="DNA_Repair-Maintenance_Comp"/>
</dbReference>
<dbReference type="GO" id="GO:0004527">
    <property type="term" value="F:exonuclease activity"/>
    <property type="evidence" value="ECO:0007669"/>
    <property type="project" value="UniProtKB-KW"/>
</dbReference>
<keyword evidence="3" id="KW-0269">Exonuclease</keyword>
<evidence type="ECO:0000259" key="2">
    <source>
        <dbReference type="Pfam" id="PF00149"/>
    </source>
</evidence>
<proteinExistence type="predicted"/>
<dbReference type="PANTHER" id="PTHR30337">
    <property type="entry name" value="COMPONENT OF ATP-DEPENDENT DSDNA EXONUCLEASE"/>
    <property type="match status" value="1"/>
</dbReference>
<gene>
    <name evidence="3" type="ORF">H9753_06840</name>
</gene>
<feature type="domain" description="Calcineurin-like phosphoesterase" evidence="2">
    <location>
        <begin position="1"/>
        <end position="186"/>
    </location>
</feature>
<evidence type="ECO:0000313" key="3">
    <source>
        <dbReference type="EMBL" id="HJC63317.1"/>
    </source>
</evidence>
<keyword evidence="1" id="KW-0378">Hydrolase</keyword>
<comment type="caution">
    <text evidence="3">The sequence shown here is derived from an EMBL/GenBank/DDBJ whole genome shotgun (WGS) entry which is preliminary data.</text>
</comment>
<keyword evidence="3" id="KW-0540">Nuclease</keyword>
<dbReference type="InterPro" id="IPR004843">
    <property type="entry name" value="Calcineurin-like_PHP"/>
</dbReference>
<dbReference type="SUPFAM" id="SSF56300">
    <property type="entry name" value="Metallo-dependent phosphatases"/>
    <property type="match status" value="1"/>
</dbReference>
<dbReference type="InterPro" id="IPR041796">
    <property type="entry name" value="Mre11_N"/>
</dbReference>
<dbReference type="EMBL" id="DWVZ01000088">
    <property type="protein sequence ID" value="HJC63317.1"/>
    <property type="molecule type" value="Genomic_DNA"/>
</dbReference>
<accession>A0A9D2PP91</accession>
<sequence>MKFFHTADVHLGAEPDRGFPWSRDRSRELWESFRNVIRQAGAEHADLFLIAGDLFHRQPLVRELKEVNALFASIPDTRIVLMAGNHDPMKQNSAYRNFPWAKNVSWFWEPIPETLEFPELGVSVTGLSYDRKEIREPLYDRIRAGGRQPCKILLAHGGDDRHIPFSKERLLGAGFDYIALGHIHKPQELVRDKMLYPGALEPIDKNDTGVHGYIRGENRDGLLTARFRPAAGREYKRLRVPVTADTTQFLLEQTIRQKIREQGEQHFYCLTLEGRKDPGTEFLLEPLYGLGNIREILDQTSPAYAIPQLQKKYQGTLLELFISSFPEEGRTQEEEKALDYGISALLEAGEESL</sequence>
<dbReference type="InterPro" id="IPR029052">
    <property type="entry name" value="Metallo-depent_PP-like"/>
</dbReference>
<name>A0A9D2PP91_9FIRM</name>
<reference evidence="3" key="2">
    <citation type="submission" date="2021-04" db="EMBL/GenBank/DDBJ databases">
        <authorList>
            <person name="Gilroy R."/>
        </authorList>
    </citation>
    <scope>NUCLEOTIDE SEQUENCE</scope>
    <source>
        <strain evidence="3">ChiBcec2-3848</strain>
    </source>
</reference>
<dbReference type="Pfam" id="PF00149">
    <property type="entry name" value="Metallophos"/>
    <property type="match status" value="1"/>
</dbReference>
<dbReference type="CDD" id="cd00840">
    <property type="entry name" value="MPP_Mre11_N"/>
    <property type="match status" value="1"/>
</dbReference>